<feature type="transmembrane region" description="Helical" evidence="2">
    <location>
        <begin position="490"/>
        <end position="514"/>
    </location>
</feature>
<dbReference type="SUPFAM" id="SSF52200">
    <property type="entry name" value="Toll/Interleukin receptor TIR domain"/>
    <property type="match status" value="2"/>
</dbReference>
<name>V4AVJ0_LOTGI</name>
<evidence type="ECO:0000259" key="3">
    <source>
        <dbReference type="PROSITE" id="PS50104"/>
    </source>
</evidence>
<dbReference type="Proteomes" id="UP000030746">
    <property type="component" value="Unassembled WGS sequence"/>
</dbReference>
<dbReference type="OMA" id="CWANSHD"/>
<dbReference type="PANTHER" id="PTHR47508:SF1">
    <property type="entry name" value="NON-SPECIFIC SERINE_THREONINE PROTEIN KINASE"/>
    <property type="match status" value="1"/>
</dbReference>
<evidence type="ECO:0000256" key="2">
    <source>
        <dbReference type="SAM" id="Phobius"/>
    </source>
</evidence>
<dbReference type="AlphaFoldDB" id="V4AVJ0"/>
<dbReference type="GeneID" id="20242570"/>
<keyword evidence="2" id="KW-0812">Transmembrane</keyword>
<feature type="domain" description="TIR" evidence="3">
    <location>
        <begin position="241"/>
        <end position="376"/>
    </location>
</feature>
<dbReference type="RefSeq" id="XP_009050229.1">
    <property type="nucleotide sequence ID" value="XM_009051981.1"/>
</dbReference>
<evidence type="ECO:0000313" key="5">
    <source>
        <dbReference type="Proteomes" id="UP000030746"/>
    </source>
</evidence>
<dbReference type="KEGG" id="lgi:LOTGIDRAFT_173949"/>
<dbReference type="InterPro" id="IPR000157">
    <property type="entry name" value="TIR_dom"/>
</dbReference>
<accession>V4AVJ0</accession>
<reference evidence="4 5" key="1">
    <citation type="journal article" date="2013" name="Nature">
        <title>Insights into bilaterian evolution from three spiralian genomes.</title>
        <authorList>
            <person name="Simakov O."/>
            <person name="Marletaz F."/>
            <person name="Cho S.J."/>
            <person name="Edsinger-Gonzales E."/>
            <person name="Havlak P."/>
            <person name="Hellsten U."/>
            <person name="Kuo D.H."/>
            <person name="Larsson T."/>
            <person name="Lv J."/>
            <person name="Arendt D."/>
            <person name="Savage R."/>
            <person name="Osoegawa K."/>
            <person name="de Jong P."/>
            <person name="Grimwood J."/>
            <person name="Chapman J.A."/>
            <person name="Shapiro H."/>
            <person name="Aerts A."/>
            <person name="Otillar R.P."/>
            <person name="Terry A.Y."/>
            <person name="Boore J.L."/>
            <person name="Grigoriev I.V."/>
            <person name="Lindberg D.R."/>
            <person name="Seaver E.C."/>
            <person name="Weisblat D.A."/>
            <person name="Putnam N.H."/>
            <person name="Rokhsar D.S."/>
        </authorList>
    </citation>
    <scope>NUCLEOTIDE SEQUENCE [LARGE SCALE GENOMIC DNA]</scope>
</reference>
<keyword evidence="2" id="KW-1133">Transmembrane helix</keyword>
<dbReference type="GO" id="GO:0007165">
    <property type="term" value="P:signal transduction"/>
    <property type="evidence" value="ECO:0007669"/>
    <property type="project" value="InterPro"/>
</dbReference>
<organism evidence="4 5">
    <name type="scientific">Lottia gigantea</name>
    <name type="common">Giant owl limpet</name>
    <dbReference type="NCBI Taxonomy" id="225164"/>
    <lineage>
        <taxon>Eukaryota</taxon>
        <taxon>Metazoa</taxon>
        <taxon>Spiralia</taxon>
        <taxon>Lophotrochozoa</taxon>
        <taxon>Mollusca</taxon>
        <taxon>Gastropoda</taxon>
        <taxon>Patellogastropoda</taxon>
        <taxon>Lottioidea</taxon>
        <taxon>Lottiidae</taxon>
        <taxon>Lottia</taxon>
    </lineage>
</organism>
<dbReference type="Pfam" id="PF13676">
    <property type="entry name" value="TIR_2"/>
    <property type="match status" value="2"/>
</dbReference>
<feature type="compositionally biased region" description="Polar residues" evidence="1">
    <location>
        <begin position="452"/>
        <end position="465"/>
    </location>
</feature>
<keyword evidence="2" id="KW-0472">Membrane</keyword>
<dbReference type="HOGENOM" id="CLU_386983_0_0_1"/>
<dbReference type="PANTHER" id="PTHR47508">
    <property type="entry name" value="SAM DOMAIN-CONTAINING PROTEIN-RELATED"/>
    <property type="match status" value="1"/>
</dbReference>
<dbReference type="EMBL" id="KB201166">
    <property type="protein sequence ID" value="ESO99070.1"/>
    <property type="molecule type" value="Genomic_DNA"/>
</dbReference>
<gene>
    <name evidence="4" type="ORF">LOTGIDRAFT_173949</name>
</gene>
<dbReference type="STRING" id="225164.V4AVJ0"/>
<evidence type="ECO:0000256" key="1">
    <source>
        <dbReference type="SAM" id="MobiDB-lite"/>
    </source>
</evidence>
<evidence type="ECO:0000313" key="4">
    <source>
        <dbReference type="EMBL" id="ESO99070.1"/>
    </source>
</evidence>
<dbReference type="InterPro" id="IPR035897">
    <property type="entry name" value="Toll_tir_struct_dom_sf"/>
</dbReference>
<dbReference type="OrthoDB" id="10252328at2759"/>
<keyword evidence="5" id="KW-1185">Reference proteome</keyword>
<sequence>MELKAQITMGTLDPCLFESDLVGKARDHKAPFLQCRKYFHTISMAQLEEILPSDGTTDFDAHLQRSIIMMQELNTEMSKDVTILYSAKDMPSRGKSGDDIDPTRINNDLENAGYSCWFNADMNTVGVNELTLALKNCKVVLALVSDNFEKDERCRDLLLYAIDGLTKQYIIAPIGNRFSWQQTDLGMRIGKQEQMIMFKSGARYNEKIKELIIAVKDKLKGLEKTELVDYPECFLSYCWSNSHDAVAKGTKSTAGSLGHYDPRKIKEYLSDNGINVWLDCEQTTVNKGLYDNICKGLGHSKVVVACVSDEYINSVNCMMELRFAVLTLKLPLVIVVVGTGKEWKRSEQRSKSSEVYLQQQNDSALETLVTFVKERMPSAAEKLKQEAQNVKKNVTEIQQKAVKQSTNISYQEERELMQRKFMRHIISFMSRLDQTPMPRLILIDLEKQQKNSNKSRNTVESSFSKMSKLGSRPKTASKSKDIIQVITVKAILMIFIYSVISVKAILMIFIYSVITGESDIDDIWDEEGLCIKMLCEYEEGWHLCQKSLSFKRSDSNKEQLKKMSPYLARLYALARQSHVNLNCFVSNSGQDFINWIEQESMEHTEFLQGFQTLRSILVEDDSTESTDFQEQLVRCHLPSGKVYWLCDKHQKMPRITKLTNRTGGNTSSFKNLYQEDILLKEVMEQSNLYKKKKSEKKTVQKIDLPDSKFCCLAT</sequence>
<dbReference type="CTD" id="20242570"/>
<dbReference type="Gene3D" id="3.40.50.10140">
    <property type="entry name" value="Toll/interleukin-1 receptor homology (TIR) domain"/>
    <property type="match status" value="2"/>
</dbReference>
<proteinExistence type="predicted"/>
<feature type="region of interest" description="Disordered" evidence="1">
    <location>
        <begin position="452"/>
        <end position="474"/>
    </location>
</feature>
<protein>
    <recommendedName>
        <fullName evidence="3">TIR domain-containing protein</fullName>
    </recommendedName>
</protein>
<dbReference type="PROSITE" id="PS50104">
    <property type="entry name" value="TIR"/>
    <property type="match status" value="1"/>
</dbReference>